<comment type="caution">
    <text evidence="2">The sequence shown here is derived from an EMBL/GenBank/DDBJ whole genome shotgun (WGS) entry which is preliminary data.</text>
</comment>
<dbReference type="SUPFAM" id="SSF81301">
    <property type="entry name" value="Nucleotidyltransferase"/>
    <property type="match status" value="1"/>
</dbReference>
<dbReference type="EMBL" id="MNYI01000217">
    <property type="protein sequence ID" value="OIP37239.1"/>
    <property type="molecule type" value="Genomic_DNA"/>
</dbReference>
<dbReference type="Proteomes" id="UP000183085">
    <property type="component" value="Unassembled WGS sequence"/>
</dbReference>
<organism evidence="2 3">
    <name type="scientific">Candidatus Desantisbacteria bacterium CG2_30_40_21</name>
    <dbReference type="NCBI Taxonomy" id="1817895"/>
    <lineage>
        <taxon>Bacteria</taxon>
        <taxon>Candidatus Desantisiibacteriota</taxon>
    </lineage>
</organism>
<sequence length="111" mass="12444">MKYGLTKTTIEKIYAVFACFPEIEKAILYGSRAKGNFKTGSDIDLTLCGEMLTADLLSTIASELDDLLLPYTIDISVFDDLNHAKLREHIERNDLDELKKSLLKKAFAGEL</sequence>
<proteinExistence type="predicted"/>
<dbReference type="InterPro" id="IPR041633">
    <property type="entry name" value="Polbeta"/>
</dbReference>
<dbReference type="STRING" id="1817895.AUJ95_08385"/>
<dbReference type="CDD" id="cd05403">
    <property type="entry name" value="NT_KNTase_like"/>
    <property type="match status" value="1"/>
</dbReference>
<feature type="domain" description="Polymerase beta nucleotidyltransferase" evidence="1">
    <location>
        <begin position="11"/>
        <end position="92"/>
    </location>
</feature>
<reference evidence="2 3" key="1">
    <citation type="journal article" date="2016" name="Environ. Microbiol.">
        <title>Genomic resolution of a cold subsurface aquifer community provides metabolic insights for novel microbes adapted to high CO concentrations.</title>
        <authorList>
            <person name="Probst A.J."/>
            <person name="Castelle C.J."/>
            <person name="Singh A."/>
            <person name="Brown C.T."/>
            <person name="Anantharaman K."/>
            <person name="Sharon I."/>
            <person name="Hug L.A."/>
            <person name="Burstein D."/>
            <person name="Emerson J.B."/>
            <person name="Thomas B.C."/>
            <person name="Banfield J.F."/>
        </authorList>
    </citation>
    <scope>NUCLEOTIDE SEQUENCE [LARGE SCALE GENOMIC DNA]</scope>
    <source>
        <strain evidence="2">CG2_30_40_21</strain>
    </source>
</reference>
<name>A0A1J5DZY3_9BACT</name>
<gene>
    <name evidence="2" type="ORF">AUJ95_08385</name>
</gene>
<accession>A0A1J5DZY3</accession>
<evidence type="ECO:0000313" key="2">
    <source>
        <dbReference type="EMBL" id="OIP37239.1"/>
    </source>
</evidence>
<dbReference type="Pfam" id="PF18765">
    <property type="entry name" value="Polbeta"/>
    <property type="match status" value="1"/>
</dbReference>
<dbReference type="AlphaFoldDB" id="A0A1J5DZY3"/>
<evidence type="ECO:0000313" key="3">
    <source>
        <dbReference type="Proteomes" id="UP000183085"/>
    </source>
</evidence>
<dbReference type="InterPro" id="IPR043519">
    <property type="entry name" value="NT_sf"/>
</dbReference>
<protein>
    <recommendedName>
        <fullName evidence="1">Polymerase beta nucleotidyltransferase domain-containing protein</fullName>
    </recommendedName>
</protein>
<dbReference type="Gene3D" id="3.30.460.10">
    <property type="entry name" value="Beta Polymerase, domain 2"/>
    <property type="match status" value="1"/>
</dbReference>
<evidence type="ECO:0000259" key="1">
    <source>
        <dbReference type="Pfam" id="PF18765"/>
    </source>
</evidence>